<reference evidence="13 14" key="1">
    <citation type="submission" date="2017-12" db="EMBL/GenBank/DDBJ databases">
        <title>Hemimetabolous genomes reveal molecular basis of termite eusociality.</title>
        <authorList>
            <person name="Harrison M.C."/>
            <person name="Jongepier E."/>
            <person name="Robertson H.M."/>
            <person name="Arning N."/>
            <person name="Bitard-Feildel T."/>
            <person name="Chao H."/>
            <person name="Childers C.P."/>
            <person name="Dinh H."/>
            <person name="Doddapaneni H."/>
            <person name="Dugan S."/>
            <person name="Gowin J."/>
            <person name="Greiner C."/>
            <person name="Han Y."/>
            <person name="Hu H."/>
            <person name="Hughes D.S.T."/>
            <person name="Huylmans A.-K."/>
            <person name="Kemena C."/>
            <person name="Kremer L.P.M."/>
            <person name="Lee S.L."/>
            <person name="Lopez-Ezquerra A."/>
            <person name="Mallet L."/>
            <person name="Monroy-Kuhn J.M."/>
            <person name="Moser A."/>
            <person name="Murali S.C."/>
            <person name="Muzny D.M."/>
            <person name="Otani S."/>
            <person name="Piulachs M.-D."/>
            <person name="Poelchau M."/>
            <person name="Qu J."/>
            <person name="Schaub F."/>
            <person name="Wada-Katsumata A."/>
            <person name="Worley K.C."/>
            <person name="Xie Q."/>
            <person name="Ylla G."/>
            <person name="Poulsen M."/>
            <person name="Gibbs R.A."/>
            <person name="Schal C."/>
            <person name="Richards S."/>
            <person name="Belles X."/>
            <person name="Korb J."/>
            <person name="Bornberg-Bauer E."/>
        </authorList>
    </citation>
    <scope>NUCLEOTIDE SEQUENCE [LARGE SCALE GENOMIC DNA]</scope>
    <source>
        <tissue evidence="13">Whole body</tissue>
    </source>
</reference>
<dbReference type="GO" id="GO:0034220">
    <property type="term" value="P:monoatomic ion transmembrane transport"/>
    <property type="evidence" value="ECO:0007669"/>
    <property type="project" value="UniProtKB-KW"/>
</dbReference>
<dbReference type="PANTHER" id="PTHR11893:SF40">
    <property type="entry name" value="INNEXIN SHAKING-B"/>
    <property type="match status" value="1"/>
</dbReference>
<dbReference type="Proteomes" id="UP000235965">
    <property type="component" value="Unassembled WGS sequence"/>
</dbReference>
<evidence type="ECO:0000256" key="9">
    <source>
        <dbReference type="ARBA" id="ARBA00023065"/>
    </source>
</evidence>
<comment type="subcellular location">
    <subcellularLocation>
        <location evidence="1">Cell junction</location>
        <location evidence="1">Gap junction</location>
    </subcellularLocation>
    <subcellularLocation>
        <location evidence="2 12">Cell membrane</location>
        <topology evidence="2 12">Multi-pass membrane protein</topology>
    </subcellularLocation>
</comment>
<organism evidence="13 14">
    <name type="scientific">Cryptotermes secundus</name>
    <dbReference type="NCBI Taxonomy" id="105785"/>
    <lineage>
        <taxon>Eukaryota</taxon>
        <taxon>Metazoa</taxon>
        <taxon>Ecdysozoa</taxon>
        <taxon>Arthropoda</taxon>
        <taxon>Hexapoda</taxon>
        <taxon>Insecta</taxon>
        <taxon>Pterygota</taxon>
        <taxon>Neoptera</taxon>
        <taxon>Polyneoptera</taxon>
        <taxon>Dictyoptera</taxon>
        <taxon>Blattodea</taxon>
        <taxon>Blattoidea</taxon>
        <taxon>Termitoidae</taxon>
        <taxon>Kalotermitidae</taxon>
        <taxon>Cryptotermitinae</taxon>
        <taxon>Cryptotermes</taxon>
    </lineage>
</organism>
<keyword evidence="5" id="KW-0812">Transmembrane</keyword>
<keyword evidence="8" id="KW-1133">Transmembrane helix</keyword>
<accession>A0A2J7PH90</accession>
<evidence type="ECO:0000256" key="7">
    <source>
        <dbReference type="ARBA" id="ARBA00022949"/>
    </source>
</evidence>
<keyword evidence="10" id="KW-0472">Membrane</keyword>
<sequence length="251" mass="28167">MYMCPIPNGFRDRAILLHSSKTVDKKEISRTISDAGIYCSSDKVGTVYLHQCTLQLCEDMVGSVKIDAPVFRLNSSATVVILVTFSAAVFGRQYVGNPIDCIRTRDVPEDVLNAFCWIHSTYTIPRALFKKVGVDVPFPGVDHTRNYLPEDRKFAKYYQWVGFTLFVQVNYEGPLDEFMILISEVHGSSLAGGHSEPQWTASLALDIGFRTSWICVPVMLLFVDNNGVVVLADVVMLHQIIREYKTKCKAS</sequence>
<proteinExistence type="inferred from homology"/>
<evidence type="ECO:0000256" key="12">
    <source>
        <dbReference type="RuleBase" id="RU010713"/>
    </source>
</evidence>
<dbReference type="AlphaFoldDB" id="A0A2J7PH90"/>
<dbReference type="InParanoid" id="A0A2J7PH90"/>
<dbReference type="GO" id="GO:0005886">
    <property type="term" value="C:plasma membrane"/>
    <property type="evidence" value="ECO:0007669"/>
    <property type="project" value="UniProtKB-SubCell"/>
</dbReference>
<dbReference type="EMBL" id="NEVH01025142">
    <property type="protein sequence ID" value="PNF15701.1"/>
    <property type="molecule type" value="Genomic_DNA"/>
</dbReference>
<keyword evidence="7" id="KW-0965">Cell junction</keyword>
<keyword evidence="3 12" id="KW-0813">Transport</keyword>
<comment type="caution">
    <text evidence="13">The sequence shown here is derived from an EMBL/GenBank/DDBJ whole genome shotgun (WGS) entry which is preliminary data.</text>
</comment>
<comment type="similarity">
    <text evidence="12">Belongs to the pannexin family.</text>
</comment>
<dbReference type="PROSITE" id="PS51013">
    <property type="entry name" value="PANNEXIN"/>
    <property type="match status" value="1"/>
</dbReference>
<keyword evidence="4" id="KW-1003">Cell membrane</keyword>
<protein>
    <recommendedName>
        <fullName evidence="12">Innexin</fullName>
    </recommendedName>
</protein>
<dbReference type="PANTHER" id="PTHR11893">
    <property type="entry name" value="INNEXIN"/>
    <property type="match status" value="1"/>
</dbReference>
<keyword evidence="6" id="KW-0303">Gap junction</keyword>
<keyword evidence="14" id="KW-1185">Reference proteome</keyword>
<dbReference type="GO" id="GO:0005921">
    <property type="term" value="C:gap junction"/>
    <property type="evidence" value="ECO:0007669"/>
    <property type="project" value="UniProtKB-SubCell"/>
</dbReference>
<dbReference type="PRINTS" id="PR01262">
    <property type="entry name" value="INNEXIN"/>
</dbReference>
<evidence type="ECO:0000256" key="1">
    <source>
        <dbReference type="ARBA" id="ARBA00004610"/>
    </source>
</evidence>
<name>A0A2J7PH90_9NEOP</name>
<dbReference type="STRING" id="105785.A0A2J7PH90"/>
<evidence type="ECO:0000256" key="10">
    <source>
        <dbReference type="ARBA" id="ARBA00023136"/>
    </source>
</evidence>
<keyword evidence="9 12" id="KW-0406">Ion transport</keyword>
<evidence type="ECO:0000256" key="4">
    <source>
        <dbReference type="ARBA" id="ARBA00022475"/>
    </source>
</evidence>
<evidence type="ECO:0000256" key="2">
    <source>
        <dbReference type="ARBA" id="ARBA00004651"/>
    </source>
</evidence>
<evidence type="ECO:0000256" key="5">
    <source>
        <dbReference type="ARBA" id="ARBA00022692"/>
    </source>
</evidence>
<keyword evidence="11 12" id="KW-0407">Ion channel</keyword>
<evidence type="ECO:0000256" key="8">
    <source>
        <dbReference type="ARBA" id="ARBA00022989"/>
    </source>
</evidence>
<dbReference type="OrthoDB" id="5867527at2759"/>
<evidence type="ECO:0000256" key="6">
    <source>
        <dbReference type="ARBA" id="ARBA00022868"/>
    </source>
</evidence>
<dbReference type="InterPro" id="IPR000990">
    <property type="entry name" value="Innexin"/>
</dbReference>
<evidence type="ECO:0000313" key="14">
    <source>
        <dbReference type="Proteomes" id="UP000235965"/>
    </source>
</evidence>
<evidence type="ECO:0000256" key="3">
    <source>
        <dbReference type="ARBA" id="ARBA00022448"/>
    </source>
</evidence>
<evidence type="ECO:0000313" key="13">
    <source>
        <dbReference type="EMBL" id="PNF15701.1"/>
    </source>
</evidence>
<comment type="function">
    <text evidence="12">Structural component of the gap junctions.</text>
</comment>
<dbReference type="GO" id="GO:0005243">
    <property type="term" value="F:gap junction channel activity"/>
    <property type="evidence" value="ECO:0007669"/>
    <property type="project" value="TreeGrafter"/>
</dbReference>
<evidence type="ECO:0000256" key="11">
    <source>
        <dbReference type="ARBA" id="ARBA00023303"/>
    </source>
</evidence>
<gene>
    <name evidence="12" type="primary">inx</name>
    <name evidence="13" type="ORF">B7P43_G12471</name>
</gene>
<dbReference type="Pfam" id="PF00876">
    <property type="entry name" value="Innexin"/>
    <property type="match status" value="1"/>
</dbReference>